<feature type="domain" description="AMP-binding enzyme C-terminal" evidence="4">
    <location>
        <begin position="466"/>
        <end position="542"/>
    </location>
</feature>
<dbReference type="RefSeq" id="WP_198571443.1">
    <property type="nucleotide sequence ID" value="NZ_CP066167.1"/>
</dbReference>
<gene>
    <name evidence="5" type="ORF">I6N98_09075</name>
</gene>
<dbReference type="Proteomes" id="UP000596063">
    <property type="component" value="Chromosome"/>
</dbReference>
<dbReference type="PROSITE" id="PS00455">
    <property type="entry name" value="AMP_BINDING"/>
    <property type="match status" value="1"/>
</dbReference>
<accession>A0A7T4R4D6</accession>
<dbReference type="Gene3D" id="3.30.300.30">
    <property type="match status" value="1"/>
</dbReference>
<dbReference type="AlphaFoldDB" id="A0A7T4R4D6"/>
<dbReference type="GO" id="GO:0006631">
    <property type="term" value="P:fatty acid metabolic process"/>
    <property type="evidence" value="ECO:0007669"/>
    <property type="project" value="TreeGrafter"/>
</dbReference>
<dbReference type="SUPFAM" id="SSF56801">
    <property type="entry name" value="Acetyl-CoA synthetase-like"/>
    <property type="match status" value="1"/>
</dbReference>
<evidence type="ECO:0000313" key="6">
    <source>
        <dbReference type="Proteomes" id="UP000596063"/>
    </source>
</evidence>
<dbReference type="KEGG" id="snan:I6N98_09075"/>
<proteinExistence type="inferred from homology"/>
<dbReference type="EMBL" id="CP066167">
    <property type="protein sequence ID" value="QQD19962.1"/>
    <property type="molecule type" value="Genomic_DNA"/>
</dbReference>
<dbReference type="PANTHER" id="PTHR43201:SF5">
    <property type="entry name" value="MEDIUM-CHAIN ACYL-COA LIGASE ACSF2, MITOCHONDRIAL"/>
    <property type="match status" value="1"/>
</dbReference>
<evidence type="ECO:0000256" key="1">
    <source>
        <dbReference type="ARBA" id="ARBA00006432"/>
    </source>
</evidence>
<evidence type="ECO:0000313" key="5">
    <source>
        <dbReference type="EMBL" id="QQD19962.1"/>
    </source>
</evidence>
<keyword evidence="2" id="KW-0436">Ligase</keyword>
<dbReference type="InterPro" id="IPR000873">
    <property type="entry name" value="AMP-dep_synth/lig_dom"/>
</dbReference>
<dbReference type="InterPro" id="IPR025110">
    <property type="entry name" value="AMP-bd_C"/>
</dbReference>
<comment type="similarity">
    <text evidence="1">Belongs to the ATP-dependent AMP-binding enzyme family.</text>
</comment>
<sequence>MSTVVGSDPCAWAESHAYRRGVQEEADSKKEICHVTSDYLWSMSEDCLDDVAMVFHNGPEVTYRDLQKTTKKVVLMLQGLGLKKGDVVSAQLPNWEEFVYINLACCTLGLVFNPIIHIYRGKELGFILADAGTKLLFIPEEYRSMGYVDMVKELAPKIGSLKHVLVLRSEDTSKLDQIFKSYELLVQGVDQSSEFSVPEAPDPDHVKILMYTSGTTGTPKGVLHSHRSMAAVVDNVVNFREINESDVYYMPSPLAHITGYSACEMIVRTSLHKAVIQDKWNKSDAVDFILDTGSTFTVGATPFLVEILDECRRRKERLPTLKSFACGGASVPPELIRSVSEILENCQAFRVYGSTEVPLVSQGLTARSELERAATTDGRIYNYDVKVIDENGEDITARELDGELLVKGPGMFLGYTSVEQTEKAFDASGYFHTGDIGHVLSNGDIVITDRMKDIIIRGGENISAKEVEDVLHEHENIREAAVVSQPNERLGEGVCAFIILASDAALTLEEVNQYLRLKGLAKQKQLENMIIVDSFDRTASGKIRKDILRNITWGK</sequence>
<evidence type="ECO:0000259" key="4">
    <source>
        <dbReference type="Pfam" id="PF13193"/>
    </source>
</evidence>
<dbReference type="Gene3D" id="2.30.38.10">
    <property type="entry name" value="Luciferase, Domain 3"/>
    <property type="match status" value="1"/>
</dbReference>
<dbReference type="Pfam" id="PF00501">
    <property type="entry name" value="AMP-binding"/>
    <property type="match status" value="1"/>
</dbReference>
<name>A0A7T4R4D6_9GAMM</name>
<dbReference type="InterPro" id="IPR020845">
    <property type="entry name" value="AMP-binding_CS"/>
</dbReference>
<organism evidence="5 6">
    <name type="scientific">Spongiibacter nanhainus</name>
    <dbReference type="NCBI Taxonomy" id="2794344"/>
    <lineage>
        <taxon>Bacteria</taxon>
        <taxon>Pseudomonadati</taxon>
        <taxon>Pseudomonadota</taxon>
        <taxon>Gammaproteobacteria</taxon>
        <taxon>Cellvibrionales</taxon>
        <taxon>Spongiibacteraceae</taxon>
        <taxon>Spongiibacter</taxon>
    </lineage>
</organism>
<keyword evidence="6" id="KW-1185">Reference proteome</keyword>
<dbReference type="Pfam" id="PF13193">
    <property type="entry name" value="AMP-binding_C"/>
    <property type="match status" value="1"/>
</dbReference>
<evidence type="ECO:0000256" key="2">
    <source>
        <dbReference type="ARBA" id="ARBA00022598"/>
    </source>
</evidence>
<feature type="domain" description="AMP-dependent synthetase/ligase" evidence="3">
    <location>
        <begin position="49"/>
        <end position="415"/>
    </location>
</feature>
<evidence type="ECO:0000259" key="3">
    <source>
        <dbReference type="Pfam" id="PF00501"/>
    </source>
</evidence>
<dbReference type="InterPro" id="IPR045851">
    <property type="entry name" value="AMP-bd_C_sf"/>
</dbReference>
<protein>
    <submittedName>
        <fullName evidence="5">AMP-binding protein</fullName>
    </submittedName>
</protein>
<dbReference type="PANTHER" id="PTHR43201">
    <property type="entry name" value="ACYL-COA SYNTHETASE"/>
    <property type="match status" value="1"/>
</dbReference>
<reference evidence="5 6" key="1">
    <citation type="submission" date="2020-12" db="EMBL/GenBank/DDBJ databases">
        <authorList>
            <person name="Shan Y."/>
        </authorList>
    </citation>
    <scope>NUCLEOTIDE SEQUENCE [LARGE SCALE GENOMIC DNA]</scope>
    <source>
        <strain evidence="6">csc3.9</strain>
    </source>
</reference>
<dbReference type="Gene3D" id="3.40.50.980">
    <property type="match status" value="2"/>
</dbReference>
<dbReference type="GO" id="GO:0031956">
    <property type="term" value="F:medium-chain fatty acid-CoA ligase activity"/>
    <property type="evidence" value="ECO:0007669"/>
    <property type="project" value="TreeGrafter"/>
</dbReference>